<dbReference type="GO" id="GO:0016579">
    <property type="term" value="P:protein deubiquitination"/>
    <property type="evidence" value="ECO:0007669"/>
    <property type="project" value="InterPro"/>
</dbReference>
<feature type="compositionally biased region" description="Polar residues" evidence="7">
    <location>
        <begin position="843"/>
        <end position="856"/>
    </location>
</feature>
<comment type="similarity">
    <text evidence="6">Belongs to the peptidase C19 family.</text>
</comment>
<name>A0A6G1FWP3_9PEZI</name>
<feature type="domain" description="USP" evidence="8">
    <location>
        <begin position="420"/>
        <end position="806"/>
    </location>
</feature>
<feature type="compositionally biased region" description="Pro residues" evidence="7">
    <location>
        <begin position="1"/>
        <end position="11"/>
    </location>
</feature>
<reference evidence="11" key="2">
    <citation type="submission" date="2020-04" db="EMBL/GenBank/DDBJ databases">
        <authorList>
            <consortium name="NCBI Genome Project"/>
        </authorList>
    </citation>
    <scope>NUCLEOTIDE SEQUENCE</scope>
    <source>
        <strain evidence="11">CBS 781.70</strain>
    </source>
</reference>
<feature type="compositionally biased region" description="Polar residues" evidence="7">
    <location>
        <begin position="343"/>
        <end position="352"/>
    </location>
</feature>
<feature type="compositionally biased region" description="Low complexity" evidence="7">
    <location>
        <begin position="550"/>
        <end position="568"/>
    </location>
</feature>
<reference evidence="9 11" key="1">
    <citation type="submission" date="2020-01" db="EMBL/GenBank/DDBJ databases">
        <authorList>
            <consortium name="DOE Joint Genome Institute"/>
            <person name="Haridas S."/>
            <person name="Albert R."/>
            <person name="Binder M."/>
            <person name="Bloem J."/>
            <person name="Labutti K."/>
            <person name="Salamov A."/>
            <person name="Andreopoulos B."/>
            <person name="Baker S.E."/>
            <person name="Barry K."/>
            <person name="Bills G."/>
            <person name="Bluhm B.H."/>
            <person name="Cannon C."/>
            <person name="Castanera R."/>
            <person name="Culley D.E."/>
            <person name="Daum C."/>
            <person name="Ezra D."/>
            <person name="Gonzalez J.B."/>
            <person name="Henrissat B."/>
            <person name="Kuo A."/>
            <person name="Liang C."/>
            <person name="Lipzen A."/>
            <person name="Lutzoni F."/>
            <person name="Magnuson J."/>
            <person name="Mondo S."/>
            <person name="Nolan M."/>
            <person name="Ohm R."/>
            <person name="Pangilinan J."/>
            <person name="Park H.-J."/>
            <person name="Ramirez L."/>
            <person name="Alfaro M."/>
            <person name="Sun H."/>
            <person name="Tritt A."/>
            <person name="Yoshinaga Y."/>
            <person name="Zwiers L.-H."/>
            <person name="Turgeon B.G."/>
            <person name="Goodwin S.B."/>
            <person name="Spatafora J.W."/>
            <person name="Crous P.W."/>
            <person name="Grigoriev I.V."/>
        </authorList>
    </citation>
    <scope>NUCLEOTIDE SEQUENCE</scope>
    <source>
        <strain evidence="9 11">CBS 781.70</strain>
    </source>
</reference>
<dbReference type="PANTHER" id="PTHR24006">
    <property type="entry name" value="UBIQUITIN CARBOXYL-TERMINAL HYDROLASE"/>
    <property type="match status" value="1"/>
</dbReference>
<evidence type="ECO:0000256" key="3">
    <source>
        <dbReference type="ARBA" id="ARBA00022786"/>
    </source>
</evidence>
<reference evidence="11" key="3">
    <citation type="submission" date="2025-04" db="UniProtKB">
        <authorList>
            <consortium name="RefSeq"/>
        </authorList>
    </citation>
    <scope>IDENTIFICATION</scope>
    <source>
        <strain evidence="11">CBS 781.70</strain>
    </source>
</reference>
<dbReference type="PROSITE" id="PS00972">
    <property type="entry name" value="USP_1"/>
    <property type="match status" value="1"/>
</dbReference>
<dbReference type="InterPro" id="IPR028889">
    <property type="entry name" value="USP"/>
</dbReference>
<dbReference type="SUPFAM" id="SSF54001">
    <property type="entry name" value="Cysteine proteinases"/>
    <property type="match status" value="1"/>
</dbReference>
<evidence type="ECO:0000313" key="10">
    <source>
        <dbReference type="Proteomes" id="UP000504638"/>
    </source>
</evidence>
<evidence type="ECO:0000256" key="6">
    <source>
        <dbReference type="RuleBase" id="RU366025"/>
    </source>
</evidence>
<dbReference type="GeneID" id="54414418"/>
<feature type="region of interest" description="Disordered" evidence="7">
    <location>
        <begin position="1"/>
        <end position="53"/>
    </location>
</feature>
<evidence type="ECO:0000256" key="5">
    <source>
        <dbReference type="ARBA" id="ARBA00022807"/>
    </source>
</evidence>
<keyword evidence="5 6" id="KW-0788">Thiol protease</keyword>
<feature type="compositionally biased region" description="Low complexity" evidence="7">
    <location>
        <begin position="327"/>
        <end position="341"/>
    </location>
</feature>
<comment type="catalytic activity">
    <reaction evidence="1 6">
        <text>Thiol-dependent hydrolysis of ester, thioester, amide, peptide and isopeptide bonds formed by the C-terminal Gly of ubiquitin (a 76-residue protein attached to proteins as an intracellular targeting signal).</text>
        <dbReference type="EC" id="3.4.19.12"/>
    </reaction>
</comment>
<dbReference type="Pfam" id="PF00443">
    <property type="entry name" value="UCH"/>
    <property type="match status" value="1"/>
</dbReference>
<feature type="region of interest" description="Disordered" evidence="7">
    <location>
        <begin position="791"/>
        <end position="860"/>
    </location>
</feature>
<evidence type="ECO:0000256" key="4">
    <source>
        <dbReference type="ARBA" id="ARBA00022801"/>
    </source>
</evidence>
<keyword evidence="4 6" id="KW-0378">Hydrolase</keyword>
<evidence type="ECO:0000256" key="1">
    <source>
        <dbReference type="ARBA" id="ARBA00000707"/>
    </source>
</evidence>
<dbReference type="AlphaFoldDB" id="A0A6G1FWP3"/>
<feature type="compositionally biased region" description="Low complexity" evidence="7">
    <location>
        <begin position="254"/>
        <end position="280"/>
    </location>
</feature>
<keyword evidence="10" id="KW-1185">Reference proteome</keyword>
<dbReference type="InterPro" id="IPR038765">
    <property type="entry name" value="Papain-like_cys_pep_sf"/>
</dbReference>
<dbReference type="GO" id="GO:0004843">
    <property type="term" value="F:cysteine-type deubiquitinase activity"/>
    <property type="evidence" value="ECO:0007669"/>
    <property type="project" value="UniProtKB-UniRule"/>
</dbReference>
<evidence type="ECO:0000313" key="9">
    <source>
        <dbReference type="EMBL" id="KAF1810122.1"/>
    </source>
</evidence>
<dbReference type="GO" id="GO:0005634">
    <property type="term" value="C:nucleus"/>
    <property type="evidence" value="ECO:0007669"/>
    <property type="project" value="TreeGrafter"/>
</dbReference>
<evidence type="ECO:0000313" key="11">
    <source>
        <dbReference type="RefSeq" id="XP_033531753.1"/>
    </source>
</evidence>
<dbReference type="Gene3D" id="3.90.70.10">
    <property type="entry name" value="Cysteine proteinases"/>
    <property type="match status" value="1"/>
</dbReference>
<feature type="region of interest" description="Disordered" evidence="7">
    <location>
        <begin position="133"/>
        <end position="155"/>
    </location>
</feature>
<feature type="compositionally biased region" description="Low complexity" evidence="7">
    <location>
        <begin position="288"/>
        <end position="303"/>
    </location>
</feature>
<feature type="region of interest" description="Disordered" evidence="7">
    <location>
        <begin position="550"/>
        <end position="602"/>
    </location>
</feature>
<evidence type="ECO:0000256" key="2">
    <source>
        <dbReference type="ARBA" id="ARBA00022670"/>
    </source>
</evidence>
<organism evidence="9">
    <name type="scientific">Eremomyces bilateralis CBS 781.70</name>
    <dbReference type="NCBI Taxonomy" id="1392243"/>
    <lineage>
        <taxon>Eukaryota</taxon>
        <taxon>Fungi</taxon>
        <taxon>Dikarya</taxon>
        <taxon>Ascomycota</taxon>
        <taxon>Pezizomycotina</taxon>
        <taxon>Dothideomycetes</taxon>
        <taxon>Dothideomycetes incertae sedis</taxon>
        <taxon>Eremomycetales</taxon>
        <taxon>Eremomycetaceae</taxon>
        <taxon>Eremomyces</taxon>
    </lineage>
</organism>
<protein>
    <recommendedName>
        <fullName evidence="6">Ubiquitin carboxyl-terminal hydrolase</fullName>
        <ecNumber evidence="6">3.4.19.12</ecNumber>
    </recommendedName>
</protein>
<dbReference type="RefSeq" id="XP_033531753.1">
    <property type="nucleotide sequence ID" value="XM_033673848.1"/>
</dbReference>
<feature type="compositionally biased region" description="Pro residues" evidence="7">
    <location>
        <begin position="133"/>
        <end position="144"/>
    </location>
</feature>
<accession>A0A6G1FWP3</accession>
<dbReference type="InterPro" id="IPR018200">
    <property type="entry name" value="USP_CS"/>
</dbReference>
<evidence type="ECO:0000259" key="8">
    <source>
        <dbReference type="PROSITE" id="PS50235"/>
    </source>
</evidence>
<dbReference type="PROSITE" id="PS00973">
    <property type="entry name" value="USP_2"/>
    <property type="match status" value="1"/>
</dbReference>
<proteinExistence type="inferred from homology"/>
<dbReference type="InterPro" id="IPR001394">
    <property type="entry name" value="Peptidase_C19_UCH"/>
</dbReference>
<dbReference type="InterPro" id="IPR050164">
    <property type="entry name" value="Peptidase_C19"/>
</dbReference>
<dbReference type="PANTHER" id="PTHR24006:SF687">
    <property type="entry name" value="UBIQUITIN CARBOXYL-TERMINAL HYDROLASE 10"/>
    <property type="match status" value="1"/>
</dbReference>
<dbReference type="EMBL" id="ML975168">
    <property type="protein sequence ID" value="KAF1810122.1"/>
    <property type="molecule type" value="Genomic_DNA"/>
</dbReference>
<gene>
    <name evidence="9 11" type="ORF">P152DRAFT_140374</name>
</gene>
<feature type="region of interest" description="Disordered" evidence="7">
    <location>
        <begin position="179"/>
        <end position="356"/>
    </location>
</feature>
<dbReference type="GO" id="GO:0005829">
    <property type="term" value="C:cytosol"/>
    <property type="evidence" value="ECO:0007669"/>
    <property type="project" value="TreeGrafter"/>
</dbReference>
<sequence length="891" mass="97473">MPGPHPPPHMPMPRRQPNEYHYGMPPPAQSPVHGMYMGYPPQPPYHAHPHPQSYPQHWQYAAYPQQYPPQQHMRPYHHQPQQHIAQPLPQQNPIVVSSHPNGLPVAPIPRAAMQTPVVQSPIPPPVPLTHALPPKPQMVSPPTPDASVPMSPRPVSSPQVVTIPTAAPASATLYMPNFPKLPWLSVPDQDFPTRPSRRRRRRNVVQESDKSLQLPERPSNQTAKPTVDRSESQTSTVVASESATPATSQAPSEVDSTNPTTPSSTVPTVATPRAAPAVPAHSRTSTRTAIPIIPVTPAIPNIPQKSRKASEASQAPQLLREKPDTASTVVSTPPSESTITELASPTEQTSVPASEAKAVPKSWADLVRAKSTPSAAAAVQPATNGAHLNGISAGNAGALGEVLRLYSVDAEHKIPFLEPRGLVNTGNMCYMNSILQVLLYSTPFYDFLDQIGKRALHSFKSDTPLLDSMIEFMREFKVIDSTVSASQLRLRLKEHEFEQFGSAFTPEYVYDAIKRVPRFSSMKRGHQQDAEEFLGFLLDTLHEECARVISNSSQKSTRSSSVSTTQSQPDTDESDWLEVGPKQKSSVTRTSGPALANSPPTPISKIFSGHLRSELRVHGLKTSVTLEPFQPLQLDIQAPHINTITDALRGLTKPETLSGDWGSPRGVRTATKQVFIEHLPPVLLLHLKRFSFDRPASSPTAPSDTHGARKIWKSIKYPLDLEIPREVLAPSRRAALGARVGNTGLRYQLVSVVYHHGKHAGGGHYTADVRRQDGKDWVRIDDTVVRRITAEDVVGTDSEEPSESAQKGGAKGKHDEAQRSANFFEQGMLPEDGGEGEEKWEDVQTNGVGAQGQTPTGMRWAEKVNVTGPGERPGVKEGKVAYILFYQQVKD</sequence>
<dbReference type="Proteomes" id="UP000504638">
    <property type="component" value="Unplaced"/>
</dbReference>
<dbReference type="OrthoDB" id="429671at2759"/>
<evidence type="ECO:0000256" key="7">
    <source>
        <dbReference type="SAM" id="MobiDB-lite"/>
    </source>
</evidence>
<keyword evidence="2 6" id="KW-0645">Protease</keyword>
<dbReference type="PROSITE" id="PS50235">
    <property type="entry name" value="USP_3"/>
    <property type="match status" value="1"/>
</dbReference>
<keyword evidence="3 6" id="KW-0833">Ubl conjugation pathway</keyword>
<dbReference type="GO" id="GO:0006508">
    <property type="term" value="P:proteolysis"/>
    <property type="evidence" value="ECO:0007669"/>
    <property type="project" value="UniProtKB-KW"/>
</dbReference>
<dbReference type="EC" id="3.4.19.12" evidence="6"/>
<feature type="compositionally biased region" description="Polar residues" evidence="7">
    <location>
        <begin position="232"/>
        <end position="251"/>
    </location>
</feature>